<dbReference type="InterPro" id="IPR003494">
    <property type="entry name" value="SHS2_FtsA"/>
</dbReference>
<dbReference type="InterPro" id="IPR005883">
    <property type="entry name" value="PilM"/>
</dbReference>
<dbReference type="AlphaFoldDB" id="A0A0G0U425"/>
<dbReference type="InterPro" id="IPR043129">
    <property type="entry name" value="ATPase_NBD"/>
</dbReference>
<organism evidence="2 3">
    <name type="scientific">Candidatus Daviesbacteria bacterium GW2011_GWA2_40_9</name>
    <dbReference type="NCBI Taxonomy" id="1618424"/>
    <lineage>
        <taxon>Bacteria</taxon>
        <taxon>Candidatus Daviesiibacteriota</taxon>
    </lineage>
</organism>
<evidence type="ECO:0000259" key="1">
    <source>
        <dbReference type="SMART" id="SM00842"/>
    </source>
</evidence>
<dbReference type="Proteomes" id="UP000034601">
    <property type="component" value="Unassembled WGS sequence"/>
</dbReference>
<dbReference type="Pfam" id="PF11104">
    <property type="entry name" value="PilM_2"/>
    <property type="match status" value="1"/>
</dbReference>
<reference evidence="2 3" key="1">
    <citation type="journal article" date="2015" name="Nature">
        <title>rRNA introns, odd ribosomes, and small enigmatic genomes across a large radiation of phyla.</title>
        <authorList>
            <person name="Brown C.T."/>
            <person name="Hug L.A."/>
            <person name="Thomas B.C."/>
            <person name="Sharon I."/>
            <person name="Castelle C.J."/>
            <person name="Singh A."/>
            <person name="Wilkins M.J."/>
            <person name="Williams K.H."/>
            <person name="Banfield J.F."/>
        </authorList>
    </citation>
    <scope>NUCLEOTIDE SEQUENCE [LARGE SCALE GENOMIC DNA]</scope>
</reference>
<dbReference type="NCBIfam" id="TIGR01175">
    <property type="entry name" value="pilM"/>
    <property type="match status" value="1"/>
</dbReference>
<proteinExistence type="predicted"/>
<dbReference type="GO" id="GO:0051301">
    <property type="term" value="P:cell division"/>
    <property type="evidence" value="ECO:0007669"/>
    <property type="project" value="InterPro"/>
</dbReference>
<sequence>MADFVTGLDIGTSSIKAVVLSHKSKPAKLVAFGSIAAPQPGMISDADVDLETVASAIKNLLSSVKTPSSSVVVALPESKIFTRVVSDFPYLSDGEVASAIRYSTEEFVPLPADQVSLYWQVIGRSKDRNNTTVFVVASPKNTVSKYLRVLELAKLRPQALETELIAATRVLIGSNEFAPTTLIINFGANSTDFAVVSKGLILLTRSIATGGMALTRAIAQYLNFEPLQAEEYKKVYGLSQEQLGGKIHQALKPLVDIIVTESQRVIQSFQTKYTQNPVKRMVLSGGGAKMPGLVIYLANNLGMEVQEADPWASIQKDRSIESKLEENTVQYVVAVGLALREG</sequence>
<dbReference type="EMBL" id="LCAB01000001">
    <property type="protein sequence ID" value="KKR83843.1"/>
    <property type="molecule type" value="Genomic_DNA"/>
</dbReference>
<comment type="caution">
    <text evidence="2">The sequence shown here is derived from an EMBL/GenBank/DDBJ whole genome shotgun (WGS) entry which is preliminary data.</text>
</comment>
<dbReference type="CDD" id="cd24049">
    <property type="entry name" value="ASKHA_NBD_PilM"/>
    <property type="match status" value="1"/>
</dbReference>
<evidence type="ECO:0000313" key="3">
    <source>
        <dbReference type="Proteomes" id="UP000034601"/>
    </source>
</evidence>
<accession>A0A0G0U425</accession>
<evidence type="ECO:0000313" key="2">
    <source>
        <dbReference type="EMBL" id="KKR83843.1"/>
    </source>
</evidence>
<dbReference type="PIRSF" id="PIRSF019169">
    <property type="entry name" value="PilM"/>
    <property type="match status" value="1"/>
</dbReference>
<dbReference type="InterPro" id="IPR050696">
    <property type="entry name" value="FtsA/MreB"/>
</dbReference>
<dbReference type="SMART" id="SM00842">
    <property type="entry name" value="FtsA"/>
    <property type="match status" value="1"/>
</dbReference>
<feature type="domain" description="SHS2" evidence="1">
    <location>
        <begin position="5"/>
        <end position="171"/>
    </location>
</feature>
<protein>
    <submittedName>
        <fullName evidence="2">Type IV pilus assembly protein PilM</fullName>
    </submittedName>
</protein>
<gene>
    <name evidence="2" type="ORF">UU29_C0001G0063</name>
</gene>
<dbReference type="Gene3D" id="3.30.420.40">
    <property type="match status" value="2"/>
</dbReference>
<dbReference type="PANTHER" id="PTHR32432:SF3">
    <property type="entry name" value="ETHANOLAMINE UTILIZATION PROTEIN EUTJ"/>
    <property type="match status" value="1"/>
</dbReference>
<dbReference type="PANTHER" id="PTHR32432">
    <property type="entry name" value="CELL DIVISION PROTEIN FTSA-RELATED"/>
    <property type="match status" value="1"/>
</dbReference>
<name>A0A0G0U425_9BACT</name>
<dbReference type="SUPFAM" id="SSF53067">
    <property type="entry name" value="Actin-like ATPase domain"/>
    <property type="match status" value="2"/>
</dbReference>
<dbReference type="Gene3D" id="3.30.1490.300">
    <property type="match status" value="1"/>
</dbReference>